<dbReference type="EMBL" id="BQXU01000006">
    <property type="protein sequence ID" value="GKT43168.1"/>
    <property type="molecule type" value="Genomic_DNA"/>
</dbReference>
<gene>
    <name evidence="2" type="ORF">ColSpa_03349</name>
</gene>
<feature type="region of interest" description="Disordered" evidence="1">
    <location>
        <begin position="130"/>
        <end position="170"/>
    </location>
</feature>
<sequence length="170" mass="17957">MNGKEGGHKRRTSLSRPRVPIGFGAASGVPSQWMRRLTHEDGIPASFGWFCPARGLSIPRRCGDGGGGGGGGGGDSGDGVRECGREVVGRYLPCVSGGGGYNGAFRAPGLKISVRQTQARGATVIVSFSTGGNHKEDAGLRRDERERAAPWRRHPRDMGQPGHRPPDIMV</sequence>
<proteinExistence type="predicted"/>
<name>A0AA37L795_9PEZI</name>
<dbReference type="GeneID" id="73324151"/>
<evidence type="ECO:0000313" key="3">
    <source>
        <dbReference type="Proteomes" id="UP001055115"/>
    </source>
</evidence>
<reference evidence="2 3" key="1">
    <citation type="submission" date="2022-03" db="EMBL/GenBank/DDBJ databases">
        <title>Genome data of Colletotrichum spp.</title>
        <authorList>
            <person name="Utami Y.D."/>
            <person name="Hiruma K."/>
        </authorList>
    </citation>
    <scope>NUCLEOTIDE SEQUENCE [LARGE SCALE GENOMIC DNA]</scope>
    <source>
        <strain evidence="2 3">MAFF 239500</strain>
    </source>
</reference>
<dbReference type="RefSeq" id="XP_049125518.1">
    <property type="nucleotide sequence ID" value="XM_049269561.1"/>
</dbReference>
<evidence type="ECO:0000256" key="1">
    <source>
        <dbReference type="SAM" id="MobiDB-lite"/>
    </source>
</evidence>
<keyword evidence="3" id="KW-1185">Reference proteome</keyword>
<comment type="caution">
    <text evidence="2">The sequence shown here is derived from an EMBL/GenBank/DDBJ whole genome shotgun (WGS) entry which is preliminary data.</text>
</comment>
<dbReference type="AlphaFoldDB" id="A0AA37L795"/>
<evidence type="ECO:0000313" key="2">
    <source>
        <dbReference type="EMBL" id="GKT43168.1"/>
    </source>
</evidence>
<accession>A0AA37L795</accession>
<dbReference type="Proteomes" id="UP001055115">
    <property type="component" value="Unassembled WGS sequence"/>
</dbReference>
<feature type="region of interest" description="Disordered" evidence="1">
    <location>
        <begin position="1"/>
        <end position="22"/>
    </location>
</feature>
<feature type="compositionally biased region" description="Basic and acidic residues" evidence="1">
    <location>
        <begin position="133"/>
        <end position="149"/>
    </location>
</feature>
<protein>
    <submittedName>
        <fullName evidence="2">Uncharacterized protein</fullName>
    </submittedName>
</protein>
<organism evidence="2 3">
    <name type="scientific">Colletotrichum spaethianum</name>
    <dbReference type="NCBI Taxonomy" id="700344"/>
    <lineage>
        <taxon>Eukaryota</taxon>
        <taxon>Fungi</taxon>
        <taxon>Dikarya</taxon>
        <taxon>Ascomycota</taxon>
        <taxon>Pezizomycotina</taxon>
        <taxon>Sordariomycetes</taxon>
        <taxon>Hypocreomycetidae</taxon>
        <taxon>Glomerellales</taxon>
        <taxon>Glomerellaceae</taxon>
        <taxon>Colletotrichum</taxon>
        <taxon>Colletotrichum spaethianum species complex</taxon>
    </lineage>
</organism>